<evidence type="ECO:0000313" key="1">
    <source>
        <dbReference type="EMBL" id="STS83235.1"/>
    </source>
</evidence>
<reference evidence="1 2" key="1">
    <citation type="submission" date="2018-06" db="EMBL/GenBank/DDBJ databases">
        <authorList>
            <consortium name="Pathogen Informatics"/>
            <person name="Doyle S."/>
        </authorList>
    </citation>
    <scope>NUCLEOTIDE SEQUENCE [LARGE SCALE GENOMIC DNA]</scope>
    <source>
        <strain evidence="1 2">NCTC9140</strain>
    </source>
</reference>
<dbReference type="Proteomes" id="UP000254938">
    <property type="component" value="Unassembled WGS sequence"/>
</dbReference>
<sequence>MPLLPPWIGSLKNPSRVFLQQIGEEQRGRQLFELGFTRFPQAERLVLLLAAQFSEGFMIFVLTPRLGVGDPEVIDLFGTSGS</sequence>
<name>A0A377TU19_KLEPN</name>
<proteinExistence type="predicted"/>
<organism evidence="1 2">
    <name type="scientific">Klebsiella pneumoniae</name>
    <dbReference type="NCBI Taxonomy" id="573"/>
    <lineage>
        <taxon>Bacteria</taxon>
        <taxon>Pseudomonadati</taxon>
        <taxon>Pseudomonadota</taxon>
        <taxon>Gammaproteobacteria</taxon>
        <taxon>Enterobacterales</taxon>
        <taxon>Enterobacteriaceae</taxon>
        <taxon>Klebsiella/Raoultella group</taxon>
        <taxon>Klebsiella</taxon>
        <taxon>Klebsiella pneumoniae complex</taxon>
    </lineage>
</organism>
<dbReference type="AlphaFoldDB" id="A0A377TU19"/>
<accession>A0A377TU19</accession>
<gene>
    <name evidence="1" type="ORF">NCTC9140_04994</name>
</gene>
<dbReference type="EMBL" id="UGKQ01000007">
    <property type="protein sequence ID" value="STS83235.1"/>
    <property type="molecule type" value="Genomic_DNA"/>
</dbReference>
<protein>
    <submittedName>
        <fullName evidence="1">Uncharacterized protein</fullName>
    </submittedName>
</protein>
<evidence type="ECO:0000313" key="2">
    <source>
        <dbReference type="Proteomes" id="UP000254938"/>
    </source>
</evidence>